<evidence type="ECO:0000256" key="4">
    <source>
        <dbReference type="SAM" id="Phobius"/>
    </source>
</evidence>
<evidence type="ECO:0000313" key="8">
    <source>
        <dbReference type="EMBL" id="MEB5477850.1"/>
    </source>
</evidence>
<keyword evidence="9" id="KW-1185">Reference proteome</keyword>
<dbReference type="PANTHER" id="PTHR30469">
    <property type="entry name" value="MULTIDRUG RESISTANCE PROTEIN MDTA"/>
    <property type="match status" value="1"/>
</dbReference>
<dbReference type="Pfam" id="PF25967">
    <property type="entry name" value="RND-MFP_C"/>
    <property type="match status" value="1"/>
</dbReference>
<proteinExistence type="inferred from homology"/>
<keyword evidence="4" id="KW-0472">Membrane</keyword>
<feature type="domain" description="Multidrug resistance protein MdtA-like barrel-sandwich hybrid" evidence="6">
    <location>
        <begin position="77"/>
        <end position="214"/>
    </location>
</feature>
<dbReference type="Pfam" id="PF25876">
    <property type="entry name" value="HH_MFP_RND"/>
    <property type="match status" value="1"/>
</dbReference>
<comment type="similarity">
    <text evidence="2">Belongs to the membrane fusion protein (MFP) (TC 8.A.1) family.</text>
</comment>
<dbReference type="Proteomes" id="UP001339883">
    <property type="component" value="Unassembled WGS sequence"/>
</dbReference>
<gene>
    <name evidence="8" type="ORF">I2F25_12530</name>
</gene>
<evidence type="ECO:0000313" key="9">
    <source>
        <dbReference type="Proteomes" id="UP001339883"/>
    </source>
</evidence>
<dbReference type="RefSeq" id="WP_325776238.1">
    <property type="nucleotide sequence ID" value="NZ_VTDN01000017.1"/>
</dbReference>
<dbReference type="Gene3D" id="1.10.287.470">
    <property type="entry name" value="Helix hairpin bin"/>
    <property type="match status" value="1"/>
</dbReference>
<dbReference type="InterPro" id="IPR058625">
    <property type="entry name" value="MdtA-like_BSH"/>
</dbReference>
<dbReference type="Gene3D" id="2.40.30.170">
    <property type="match status" value="1"/>
</dbReference>
<name>A0ABU6DVU3_9GAMM</name>
<feature type="domain" description="Multidrug resistance protein MdtA-like alpha-helical hairpin" evidence="5">
    <location>
        <begin position="116"/>
        <end position="186"/>
    </location>
</feature>
<keyword evidence="4" id="KW-0812">Transmembrane</keyword>
<dbReference type="InterPro" id="IPR006143">
    <property type="entry name" value="RND_pump_MFP"/>
</dbReference>
<sequence>MTSKKRKSKILIALTITFIILSIFIFYKLINNKQYSDKNNKLSLPQAVLTVTVVEPKKQKWIQSFTANGNIAAWQEVVIGSEISGERIVKVYVNVGDTVHRGQVLAEIDSKNIRTELASAKANFAEAQAVLINAKANNYRFQQLKNTGAISVQEITQYQTLENTARARLDAAKAQIVSNEIRLTQSKIVALDYGVISVRNATVGSLAETGQEMFRLIRDNRLEWRAEVISADLYKLKQGMTVQITSLDPIQSMIKGTVRRISPVIDPQTSLGLVYVDIPPTNSVRMGMFTKGSFDLGEKLALTIPQSALLLSDGFYYVFILDKNSHVHRQKVTIGRRLNDRVEVLDLVNNTTKNVMIKIVSSGVGFLTDGDLVKISNDIPDPLAKKNVISQE</sequence>
<dbReference type="InterPro" id="IPR058624">
    <property type="entry name" value="MdtA-like_HH"/>
</dbReference>
<evidence type="ECO:0000259" key="7">
    <source>
        <dbReference type="Pfam" id="PF25967"/>
    </source>
</evidence>
<reference evidence="8 9" key="1">
    <citation type="submission" date="2019-08" db="EMBL/GenBank/DDBJ databases">
        <title>Five species of Acinetobacter isolated from floral nectar and animal pollinators.</title>
        <authorList>
            <person name="Hendry T.A."/>
        </authorList>
    </citation>
    <scope>NUCLEOTIDE SEQUENCE [LARGE SCALE GENOMIC DNA]</scope>
    <source>
        <strain evidence="8 9">MD18.27</strain>
    </source>
</reference>
<dbReference type="NCBIfam" id="TIGR01730">
    <property type="entry name" value="RND_mfp"/>
    <property type="match status" value="1"/>
</dbReference>
<organism evidence="8 9">
    <name type="scientific">Acinetobacter pollinis</name>
    <dbReference type="NCBI Taxonomy" id="2605270"/>
    <lineage>
        <taxon>Bacteria</taxon>
        <taxon>Pseudomonadati</taxon>
        <taxon>Pseudomonadota</taxon>
        <taxon>Gammaproteobacteria</taxon>
        <taxon>Moraxellales</taxon>
        <taxon>Moraxellaceae</taxon>
        <taxon>Acinetobacter</taxon>
    </lineage>
</organism>
<feature type="domain" description="Multidrug resistance protein MdtA-like C-terminal permuted SH3" evidence="7">
    <location>
        <begin position="301"/>
        <end position="344"/>
    </location>
</feature>
<dbReference type="Gene3D" id="2.40.420.20">
    <property type="match status" value="1"/>
</dbReference>
<dbReference type="Pfam" id="PF25917">
    <property type="entry name" value="BSH_RND"/>
    <property type="match status" value="1"/>
</dbReference>
<dbReference type="InterPro" id="IPR058627">
    <property type="entry name" value="MdtA-like_C"/>
</dbReference>
<evidence type="ECO:0000256" key="3">
    <source>
        <dbReference type="ARBA" id="ARBA00022448"/>
    </source>
</evidence>
<dbReference type="SUPFAM" id="SSF111369">
    <property type="entry name" value="HlyD-like secretion proteins"/>
    <property type="match status" value="1"/>
</dbReference>
<keyword evidence="3" id="KW-0813">Transport</keyword>
<protein>
    <submittedName>
        <fullName evidence="8">Efflux RND transporter periplasmic adaptor subunit</fullName>
    </submittedName>
</protein>
<evidence type="ECO:0000256" key="1">
    <source>
        <dbReference type="ARBA" id="ARBA00004196"/>
    </source>
</evidence>
<feature type="transmembrane region" description="Helical" evidence="4">
    <location>
        <begin position="12"/>
        <end position="30"/>
    </location>
</feature>
<evidence type="ECO:0000259" key="5">
    <source>
        <dbReference type="Pfam" id="PF25876"/>
    </source>
</evidence>
<comment type="caution">
    <text evidence="8">The sequence shown here is derived from an EMBL/GenBank/DDBJ whole genome shotgun (WGS) entry which is preliminary data.</text>
</comment>
<accession>A0ABU6DVU3</accession>
<keyword evidence="4" id="KW-1133">Transmembrane helix</keyword>
<dbReference type="Gene3D" id="2.40.50.100">
    <property type="match status" value="1"/>
</dbReference>
<evidence type="ECO:0000256" key="2">
    <source>
        <dbReference type="ARBA" id="ARBA00009477"/>
    </source>
</evidence>
<comment type="subcellular location">
    <subcellularLocation>
        <location evidence="1">Cell envelope</location>
    </subcellularLocation>
</comment>
<dbReference type="EMBL" id="VTDN01000017">
    <property type="protein sequence ID" value="MEB5477850.1"/>
    <property type="molecule type" value="Genomic_DNA"/>
</dbReference>
<dbReference type="PANTHER" id="PTHR30469:SF15">
    <property type="entry name" value="HLYD FAMILY OF SECRETION PROTEINS"/>
    <property type="match status" value="1"/>
</dbReference>
<evidence type="ECO:0000259" key="6">
    <source>
        <dbReference type="Pfam" id="PF25917"/>
    </source>
</evidence>